<feature type="transmembrane region" description="Helical" evidence="6">
    <location>
        <begin position="38"/>
        <end position="58"/>
    </location>
</feature>
<dbReference type="GO" id="GO:0005886">
    <property type="term" value="C:plasma membrane"/>
    <property type="evidence" value="ECO:0007669"/>
    <property type="project" value="TreeGrafter"/>
</dbReference>
<feature type="transmembrane region" description="Helical" evidence="6">
    <location>
        <begin position="209"/>
        <end position="230"/>
    </location>
</feature>
<dbReference type="OrthoDB" id="3900342at2759"/>
<evidence type="ECO:0000256" key="3">
    <source>
        <dbReference type="ARBA" id="ARBA00022692"/>
    </source>
</evidence>
<dbReference type="Proteomes" id="UP000002009">
    <property type="component" value="Chromosome 16"/>
</dbReference>
<feature type="transmembrane region" description="Helical" evidence="6">
    <location>
        <begin position="242"/>
        <end position="265"/>
    </location>
</feature>
<feature type="transmembrane region" description="Helical" evidence="6">
    <location>
        <begin position="12"/>
        <end position="32"/>
    </location>
</feature>
<dbReference type="RefSeq" id="XP_002506683.1">
    <property type="nucleotide sequence ID" value="XM_002506637.1"/>
</dbReference>
<keyword evidence="9" id="KW-1185">Reference proteome</keyword>
<keyword evidence="4 6" id="KW-1133">Transmembrane helix</keyword>
<dbReference type="OMA" id="MQPFNQV"/>
<sequence>LRKDLDARDLLMLGVGGVIGGGVFVLTGAAAHDHAGPAVLISYLVASATSAVTGLCYTEFACEAPVAGSSYVYVSMCFGEFAGYLCGCNLGLELTISAAAVARGWTSYVATLFRAPPDALRVRVGGPSNPGGDGSDGDASGGVALDLPAAFVVAFITCVLVCGMKDSARFNTAVTAVSLAVIAFVLVAGGAKVDADNWRPFAPNGVDGILAGASVVFFSFVGFDTVATCAEECADPGRDLPVGILGSLGVCAALYAAMCLVVTGMTPSRDIDVEAPFAVAFKARGMAWAESVISLGALAAITTALLSSLMGQPRVYMVMARDGLLPKWFAAVHPKFGTPANASAFTGITTGLLALVVDIETLAELVSIGTLAVFGSVCASLLRRNEPTKGFKTPFVPYVPAIGVAACTQLVFSLGPPAWVRFGAYTVLCAGFYAARGLVGDRL</sequence>
<comment type="similarity">
    <text evidence="2">Belongs to the amino acid-polyamine-organocation (APC) superfamily. Cationic amino acid transporter (CAT) (TC 2.A.3.3) family.</text>
</comment>
<dbReference type="KEGG" id="mis:MICPUN_68184"/>
<evidence type="ECO:0000256" key="5">
    <source>
        <dbReference type="ARBA" id="ARBA00023136"/>
    </source>
</evidence>
<feature type="transmembrane region" description="Helical" evidence="6">
    <location>
        <begin position="418"/>
        <end position="439"/>
    </location>
</feature>
<dbReference type="Pfam" id="PF00324">
    <property type="entry name" value="AA_permease"/>
    <property type="match status" value="1"/>
</dbReference>
<feature type="domain" description="Amino acid permease/ SLC12A" evidence="7">
    <location>
        <begin position="10"/>
        <end position="411"/>
    </location>
</feature>
<evidence type="ECO:0000256" key="1">
    <source>
        <dbReference type="ARBA" id="ARBA00004141"/>
    </source>
</evidence>
<feature type="transmembrane region" description="Helical" evidence="6">
    <location>
        <begin position="395"/>
        <end position="412"/>
    </location>
</feature>
<dbReference type="Gene3D" id="1.20.1740.10">
    <property type="entry name" value="Amino acid/polyamine transporter I"/>
    <property type="match status" value="1"/>
</dbReference>
<dbReference type="InParanoid" id="C1EIY7"/>
<name>C1EIY7_MICCC</name>
<dbReference type="PANTHER" id="PTHR43243:SF41">
    <property type="entry name" value="CATIONIC AMINO ACID TRANSPORTER 7, CHLOROPLASTIC"/>
    <property type="match status" value="1"/>
</dbReference>
<dbReference type="FunCoup" id="C1EIY7">
    <property type="interactions" value="210"/>
</dbReference>
<evidence type="ECO:0000256" key="4">
    <source>
        <dbReference type="ARBA" id="ARBA00022989"/>
    </source>
</evidence>
<feature type="non-terminal residue" evidence="8">
    <location>
        <position position="443"/>
    </location>
</feature>
<feature type="transmembrane region" description="Helical" evidence="6">
    <location>
        <begin position="143"/>
        <end position="163"/>
    </location>
</feature>
<evidence type="ECO:0000313" key="9">
    <source>
        <dbReference type="Proteomes" id="UP000002009"/>
    </source>
</evidence>
<feature type="transmembrane region" description="Helical" evidence="6">
    <location>
        <begin position="285"/>
        <end position="309"/>
    </location>
</feature>
<dbReference type="PIRSF" id="PIRSF006060">
    <property type="entry name" value="AA_transporter"/>
    <property type="match status" value="1"/>
</dbReference>
<reference evidence="8 9" key="1">
    <citation type="journal article" date="2009" name="Science">
        <title>Green evolution and dynamic adaptations revealed by genomes of the marine picoeukaryotes Micromonas.</title>
        <authorList>
            <person name="Worden A.Z."/>
            <person name="Lee J.H."/>
            <person name="Mock T."/>
            <person name="Rouze P."/>
            <person name="Simmons M.P."/>
            <person name="Aerts A.L."/>
            <person name="Allen A.E."/>
            <person name="Cuvelier M.L."/>
            <person name="Derelle E."/>
            <person name="Everett M.V."/>
            <person name="Foulon E."/>
            <person name="Grimwood J."/>
            <person name="Gundlach H."/>
            <person name="Henrissat B."/>
            <person name="Napoli C."/>
            <person name="McDonald S.M."/>
            <person name="Parker M.S."/>
            <person name="Rombauts S."/>
            <person name="Salamov A."/>
            <person name="Von Dassow P."/>
            <person name="Badger J.H."/>
            <person name="Coutinho P.M."/>
            <person name="Demir E."/>
            <person name="Dubchak I."/>
            <person name="Gentemann C."/>
            <person name="Eikrem W."/>
            <person name="Gready J.E."/>
            <person name="John U."/>
            <person name="Lanier W."/>
            <person name="Lindquist E.A."/>
            <person name="Lucas S."/>
            <person name="Mayer K.F."/>
            <person name="Moreau H."/>
            <person name="Not F."/>
            <person name="Otillar R."/>
            <person name="Panaud O."/>
            <person name="Pangilinan J."/>
            <person name="Paulsen I."/>
            <person name="Piegu B."/>
            <person name="Poliakov A."/>
            <person name="Robbens S."/>
            <person name="Schmutz J."/>
            <person name="Toulza E."/>
            <person name="Wyss T."/>
            <person name="Zelensky A."/>
            <person name="Zhou K."/>
            <person name="Armbrust E.V."/>
            <person name="Bhattacharya D."/>
            <person name="Goodenough U.W."/>
            <person name="Van de Peer Y."/>
            <person name="Grigoriev I.V."/>
        </authorList>
    </citation>
    <scope>NUCLEOTIDE SEQUENCE [LARGE SCALE GENOMIC DNA]</scope>
    <source>
        <strain evidence="9">RCC299 / NOUM17</strain>
    </source>
</reference>
<comment type="subcellular location">
    <subcellularLocation>
        <location evidence="1">Membrane</location>
        <topology evidence="1">Multi-pass membrane protein</topology>
    </subcellularLocation>
</comment>
<dbReference type="eggNOG" id="KOG1286">
    <property type="taxonomic scope" value="Eukaryota"/>
</dbReference>
<accession>C1EIY7</accession>
<evidence type="ECO:0000259" key="7">
    <source>
        <dbReference type="Pfam" id="PF00324"/>
    </source>
</evidence>
<evidence type="ECO:0000313" key="8">
    <source>
        <dbReference type="EMBL" id="ACO67941.1"/>
    </source>
</evidence>
<dbReference type="GO" id="GO:0015171">
    <property type="term" value="F:amino acid transmembrane transporter activity"/>
    <property type="evidence" value="ECO:0007669"/>
    <property type="project" value="TreeGrafter"/>
</dbReference>
<dbReference type="AlphaFoldDB" id="C1EIY7"/>
<keyword evidence="3 6" id="KW-0812">Transmembrane</keyword>
<dbReference type="GeneID" id="8249771"/>
<organism evidence="8 9">
    <name type="scientific">Micromonas commoda (strain RCC299 / NOUM17 / CCMP2709)</name>
    <name type="common">Picoplanktonic green alga</name>
    <dbReference type="NCBI Taxonomy" id="296587"/>
    <lineage>
        <taxon>Eukaryota</taxon>
        <taxon>Viridiplantae</taxon>
        <taxon>Chlorophyta</taxon>
        <taxon>Mamiellophyceae</taxon>
        <taxon>Mamiellales</taxon>
        <taxon>Mamiellaceae</taxon>
        <taxon>Micromonas</taxon>
    </lineage>
</organism>
<proteinExistence type="inferred from homology"/>
<feature type="transmembrane region" description="Helical" evidence="6">
    <location>
        <begin position="170"/>
        <end position="189"/>
    </location>
</feature>
<dbReference type="PANTHER" id="PTHR43243">
    <property type="entry name" value="INNER MEMBRANE TRANSPORTER YGJI-RELATED"/>
    <property type="match status" value="1"/>
</dbReference>
<feature type="non-terminal residue" evidence="8">
    <location>
        <position position="1"/>
    </location>
</feature>
<evidence type="ECO:0000256" key="6">
    <source>
        <dbReference type="SAM" id="Phobius"/>
    </source>
</evidence>
<evidence type="ECO:0000256" key="2">
    <source>
        <dbReference type="ARBA" id="ARBA00008572"/>
    </source>
</evidence>
<feature type="transmembrane region" description="Helical" evidence="6">
    <location>
        <begin position="365"/>
        <end position="383"/>
    </location>
</feature>
<protein>
    <submittedName>
        <fullName evidence="8">Amino acid-polyamine-organocation family</fullName>
    </submittedName>
</protein>
<dbReference type="InterPro" id="IPR004841">
    <property type="entry name" value="AA-permease/SLC12A_dom"/>
</dbReference>
<dbReference type="STRING" id="296587.C1EIY7"/>
<dbReference type="EMBL" id="CP001334">
    <property type="protein sequence ID" value="ACO67941.1"/>
    <property type="molecule type" value="Genomic_DNA"/>
</dbReference>
<gene>
    <name evidence="8" type="ORF">MICPUN_68184</name>
</gene>
<keyword evidence="5 6" id="KW-0472">Membrane</keyword>